<dbReference type="OrthoDB" id="9767869at2"/>
<evidence type="ECO:0000256" key="4">
    <source>
        <dbReference type="ARBA" id="ARBA00023014"/>
    </source>
</evidence>
<dbReference type="SUPFAM" id="SSF51905">
    <property type="entry name" value="FAD/NAD(P)-binding domain"/>
    <property type="match status" value="1"/>
</dbReference>
<dbReference type="GO" id="GO:0005737">
    <property type="term" value="C:cytoplasm"/>
    <property type="evidence" value="ECO:0007669"/>
    <property type="project" value="TreeGrafter"/>
</dbReference>
<comment type="caution">
    <text evidence="7">The sequence shown here is derived from an EMBL/GenBank/DDBJ whole genome shotgun (WGS) entry which is preliminary data.</text>
</comment>
<dbReference type="SUPFAM" id="SSF50022">
    <property type="entry name" value="ISP domain"/>
    <property type="match status" value="1"/>
</dbReference>
<evidence type="ECO:0000256" key="1">
    <source>
        <dbReference type="ARBA" id="ARBA00022714"/>
    </source>
</evidence>
<dbReference type="GO" id="GO:0051537">
    <property type="term" value="F:2 iron, 2 sulfur cluster binding"/>
    <property type="evidence" value="ECO:0007669"/>
    <property type="project" value="UniProtKB-KW"/>
</dbReference>
<organism evidence="7 8">
    <name type="scientific">Albibacterium bauzanense</name>
    <dbReference type="NCBI Taxonomy" id="653929"/>
    <lineage>
        <taxon>Bacteria</taxon>
        <taxon>Pseudomonadati</taxon>
        <taxon>Bacteroidota</taxon>
        <taxon>Sphingobacteriia</taxon>
        <taxon>Sphingobacteriales</taxon>
        <taxon>Sphingobacteriaceae</taxon>
        <taxon>Albibacterium</taxon>
    </lineage>
</organism>
<dbReference type="InterPro" id="IPR005805">
    <property type="entry name" value="Rieske_Fe-S_prot_C"/>
</dbReference>
<dbReference type="GO" id="GO:0016020">
    <property type="term" value="C:membrane"/>
    <property type="evidence" value="ECO:0007669"/>
    <property type="project" value="InterPro"/>
</dbReference>
<gene>
    <name evidence="7" type="ORF">C8N28_0060</name>
</gene>
<dbReference type="Pfam" id="PF00355">
    <property type="entry name" value="Rieske"/>
    <property type="match status" value="1"/>
</dbReference>
<dbReference type="InterPro" id="IPR036188">
    <property type="entry name" value="FAD/NAD-bd_sf"/>
</dbReference>
<reference evidence="7 8" key="1">
    <citation type="submission" date="2019-03" db="EMBL/GenBank/DDBJ databases">
        <title>Genomic Encyclopedia of Archaeal and Bacterial Type Strains, Phase II (KMG-II): from individual species to whole genera.</title>
        <authorList>
            <person name="Goeker M."/>
        </authorList>
    </citation>
    <scope>NUCLEOTIDE SEQUENCE [LARGE SCALE GENOMIC DNA]</scope>
    <source>
        <strain evidence="7 8">DSM 22554</strain>
    </source>
</reference>
<evidence type="ECO:0000256" key="2">
    <source>
        <dbReference type="ARBA" id="ARBA00022723"/>
    </source>
</evidence>
<dbReference type="Gene3D" id="2.102.10.10">
    <property type="entry name" value="Rieske [2Fe-2S] iron-sulphur domain"/>
    <property type="match status" value="1"/>
</dbReference>
<dbReference type="CDD" id="cd03477">
    <property type="entry name" value="Rieske_YhfW_C"/>
    <property type="match status" value="1"/>
</dbReference>
<evidence type="ECO:0000313" key="8">
    <source>
        <dbReference type="Proteomes" id="UP000294616"/>
    </source>
</evidence>
<dbReference type="PRINTS" id="PR00162">
    <property type="entry name" value="RIESKE"/>
</dbReference>
<name>A0A4R1M0H1_9SPHI</name>
<keyword evidence="5" id="KW-1015">Disulfide bond</keyword>
<keyword evidence="8" id="KW-1185">Reference proteome</keyword>
<dbReference type="Pfam" id="PF01266">
    <property type="entry name" value="DAO"/>
    <property type="match status" value="1"/>
</dbReference>
<dbReference type="GO" id="GO:0046872">
    <property type="term" value="F:metal ion binding"/>
    <property type="evidence" value="ECO:0007669"/>
    <property type="project" value="UniProtKB-KW"/>
</dbReference>
<dbReference type="InterPro" id="IPR036922">
    <property type="entry name" value="Rieske_2Fe-2S_sf"/>
</dbReference>
<accession>A0A4R1M0H1</accession>
<evidence type="ECO:0000259" key="6">
    <source>
        <dbReference type="PROSITE" id="PS51296"/>
    </source>
</evidence>
<dbReference type="InterPro" id="IPR017941">
    <property type="entry name" value="Rieske_2Fe-2S"/>
</dbReference>
<dbReference type="Gene3D" id="3.50.50.60">
    <property type="entry name" value="FAD/NAD(P)-binding domain"/>
    <property type="match status" value="1"/>
</dbReference>
<dbReference type="EMBL" id="SMGO01000001">
    <property type="protein sequence ID" value="TCK84767.1"/>
    <property type="molecule type" value="Genomic_DNA"/>
</dbReference>
<evidence type="ECO:0000256" key="5">
    <source>
        <dbReference type="ARBA" id="ARBA00023157"/>
    </source>
</evidence>
<keyword evidence="1" id="KW-0001">2Fe-2S</keyword>
<proteinExistence type="predicted"/>
<keyword evidence="3" id="KW-0408">Iron</keyword>
<dbReference type="PANTHER" id="PTHR13847">
    <property type="entry name" value="SARCOSINE DEHYDROGENASE-RELATED"/>
    <property type="match status" value="1"/>
</dbReference>
<dbReference type="InterPro" id="IPR038010">
    <property type="entry name" value="YhfW_C"/>
</dbReference>
<dbReference type="Proteomes" id="UP000294616">
    <property type="component" value="Unassembled WGS sequence"/>
</dbReference>
<dbReference type="PROSITE" id="PS51296">
    <property type="entry name" value="RIESKE"/>
    <property type="match status" value="1"/>
</dbReference>
<keyword evidence="2" id="KW-0479">Metal-binding</keyword>
<dbReference type="PANTHER" id="PTHR13847:SF274">
    <property type="entry name" value="RIESKE 2FE-2S IRON-SULFUR PROTEIN YHFW-RELATED"/>
    <property type="match status" value="1"/>
</dbReference>
<sequence length="510" mass="56986">MRKDRDFTESIWTASAHSKGYPRLSNNLEVDVAIIGGGITGISAAAMLTAKGKNVVVLEAHSIGKGSTGYSTGNLYATVGERLSSIDSKHGEEKLFQVVDSRMFAINFIQEQVNKHSIDCEFQRIPWHLFTTSASKEKDEEVEKEFDAAHRANLEAINSLPYIFPFPNVSKITIIDHQAQINPYKYVLGLADSLDPEKCQIFEHTKVLNVEDGTPCVVHTNQGIVKADQVIMATHSPKGIYEVHTEMEAYREFALAAKIKGTLPLEGIYWHVNDSYQYSIRPYSNEDGNFLIIIGEPYLVGTVNNTEECLLKVEQYLYEHFDVESIVYRWAAQNYKSADGLPYIGTSPLQSNVFIATGFKADGLVYGTLAASIITDSIFGIENDWTKLYNPKRFTPLATAGQFFKENANVITSLIKDYFFYGEVDKLKEIKVGEGKTLKLDDEKIAAYRDENNKLHIVSSVCTHLGCIVHFNNAEKSWDCPCHGSRFTIDGEVIEGPAYKNLAKPKDTPS</sequence>
<keyword evidence="4" id="KW-0411">Iron-sulfur</keyword>
<evidence type="ECO:0000256" key="3">
    <source>
        <dbReference type="ARBA" id="ARBA00023004"/>
    </source>
</evidence>
<evidence type="ECO:0000313" key="7">
    <source>
        <dbReference type="EMBL" id="TCK84767.1"/>
    </source>
</evidence>
<feature type="domain" description="Rieske" evidence="6">
    <location>
        <begin position="422"/>
        <end position="510"/>
    </location>
</feature>
<dbReference type="FunFam" id="2.102.10.10:FF:000014">
    <property type="entry name" value="Oxidoreductase, FAD dependent"/>
    <property type="match status" value="1"/>
</dbReference>
<protein>
    <submittedName>
        <fullName evidence="7">Glycine/D-amino acid oxidase-like deaminating enzyme</fullName>
    </submittedName>
</protein>
<dbReference type="AlphaFoldDB" id="A0A4R1M0H1"/>
<dbReference type="RefSeq" id="WP_132220392.1">
    <property type="nucleotide sequence ID" value="NZ_SMGO01000001.1"/>
</dbReference>
<dbReference type="Gene3D" id="3.30.9.10">
    <property type="entry name" value="D-Amino Acid Oxidase, subunit A, domain 2"/>
    <property type="match status" value="1"/>
</dbReference>
<dbReference type="InterPro" id="IPR006076">
    <property type="entry name" value="FAD-dep_OxRdtase"/>
</dbReference>